<reference evidence="3" key="1">
    <citation type="submission" date="2023-03" db="EMBL/GenBank/DDBJ databases">
        <title>Chromosome-scale reference genome and RAD-based genetic map of yellow starthistle (Centaurea solstitialis) reveal putative structural variation and QTLs associated with invader traits.</title>
        <authorList>
            <person name="Reatini B."/>
            <person name="Cang F.A."/>
            <person name="Jiang Q."/>
            <person name="Mckibben M.T.W."/>
            <person name="Barker M.S."/>
            <person name="Rieseberg L.H."/>
            <person name="Dlugosch K.M."/>
        </authorList>
    </citation>
    <scope>NUCLEOTIDE SEQUENCE</scope>
    <source>
        <strain evidence="3">CAN-66</strain>
        <tissue evidence="3">Leaf</tissue>
    </source>
</reference>
<accession>A0AA38W0L4</accession>
<organism evidence="3 4">
    <name type="scientific">Centaurea solstitialis</name>
    <name type="common">yellow star-thistle</name>
    <dbReference type="NCBI Taxonomy" id="347529"/>
    <lineage>
        <taxon>Eukaryota</taxon>
        <taxon>Viridiplantae</taxon>
        <taxon>Streptophyta</taxon>
        <taxon>Embryophyta</taxon>
        <taxon>Tracheophyta</taxon>
        <taxon>Spermatophyta</taxon>
        <taxon>Magnoliopsida</taxon>
        <taxon>eudicotyledons</taxon>
        <taxon>Gunneridae</taxon>
        <taxon>Pentapetalae</taxon>
        <taxon>asterids</taxon>
        <taxon>campanulids</taxon>
        <taxon>Asterales</taxon>
        <taxon>Asteraceae</taxon>
        <taxon>Carduoideae</taxon>
        <taxon>Cardueae</taxon>
        <taxon>Centaureinae</taxon>
        <taxon>Centaurea</taxon>
    </lineage>
</organism>
<feature type="coiled-coil region" evidence="1">
    <location>
        <begin position="426"/>
        <end position="474"/>
    </location>
</feature>
<evidence type="ECO:0000313" key="3">
    <source>
        <dbReference type="EMBL" id="KAJ9541907.1"/>
    </source>
</evidence>
<proteinExistence type="predicted"/>
<gene>
    <name evidence="3" type="ORF">OSB04_028413</name>
</gene>
<evidence type="ECO:0000256" key="2">
    <source>
        <dbReference type="SAM" id="MobiDB-lite"/>
    </source>
</evidence>
<comment type="caution">
    <text evidence="3">The sequence shown here is derived from an EMBL/GenBank/DDBJ whole genome shotgun (WGS) entry which is preliminary data.</text>
</comment>
<dbReference type="Proteomes" id="UP001172457">
    <property type="component" value="Chromosome 7"/>
</dbReference>
<evidence type="ECO:0000313" key="4">
    <source>
        <dbReference type="Proteomes" id="UP001172457"/>
    </source>
</evidence>
<keyword evidence="4" id="KW-1185">Reference proteome</keyword>
<feature type="region of interest" description="Disordered" evidence="2">
    <location>
        <begin position="560"/>
        <end position="579"/>
    </location>
</feature>
<feature type="compositionally biased region" description="Low complexity" evidence="2">
    <location>
        <begin position="560"/>
        <end position="573"/>
    </location>
</feature>
<sequence length="671" mass="76216">MESYQRLNSFVNDLQRLGVENTKCEVNVKFLKNLTQEWQNMAINIQLSRNLGVMGLHDLFSMMVQHEEFITGGRTKKAVDPLALSVVPFGGPNSAPIQPTPYNNMPHPHHPEDFNHEFNPNLGHGMQHPDDPMIITISDEELFNMNESLALISHNVQRLNANRGFTNSRGSGFQGGNRMGKGRGGHHSMGRSQFSEQGRGCYQQGDRYQSYDQGRFRNEQVRFRDDQGRFRDNTRRDSTYLDYQGGSNFQGNWRGQNPDYNYRGNSRQYVPKSGYNRQGILLLEVGRILVFHRAVLGIVSQFTTLRKREKGVALLVEEENWVCEEESSDEDDHMVKGLCLMVDFEGPEDVGPSTYQDIDASEVSTIPDITDIVSLLEAKICDLERNLQSERTLVTKFRIDSVVYKSSLEDLTLDYNCEILESGIRESNLSNKLLRLQKSHEELNSNHGELTIKFQLLSEERTRLFSKIQELEDNNFKRVQSEQTLSILTQHANKNPFHKARPGLGLTENHVLEKAPSNLYNFEDMAASKPKPALVGGHVTEEYVRQTVTYTEVINGETITRTTSPSNSTMSSPPTSPAPNRPIFVPASDPTNAQPTWEGIKARTPRVAMPPIHYTDLNTNYDNREMDLSEETLVIPPTDDSATKSPDLVELEKEVFGLRLKAMDLDAWQWT</sequence>
<dbReference type="AlphaFoldDB" id="A0AA38W0L4"/>
<evidence type="ECO:0000256" key="1">
    <source>
        <dbReference type="SAM" id="Coils"/>
    </source>
</evidence>
<name>A0AA38W0L4_9ASTR</name>
<feature type="compositionally biased region" description="Basic residues" evidence="2">
    <location>
        <begin position="180"/>
        <end position="189"/>
    </location>
</feature>
<feature type="region of interest" description="Disordered" evidence="2">
    <location>
        <begin position="167"/>
        <end position="198"/>
    </location>
</feature>
<dbReference type="EMBL" id="JARYMX010000007">
    <property type="protein sequence ID" value="KAJ9541907.1"/>
    <property type="molecule type" value="Genomic_DNA"/>
</dbReference>
<keyword evidence="1" id="KW-0175">Coiled coil</keyword>
<protein>
    <submittedName>
        <fullName evidence="3">Uncharacterized protein</fullName>
    </submittedName>
</protein>